<feature type="transmembrane region" description="Helical" evidence="5">
    <location>
        <begin position="270"/>
        <end position="292"/>
    </location>
</feature>
<dbReference type="SUPFAM" id="SSF103473">
    <property type="entry name" value="MFS general substrate transporter"/>
    <property type="match status" value="1"/>
</dbReference>
<dbReference type="Pfam" id="PF07690">
    <property type="entry name" value="MFS_1"/>
    <property type="match status" value="1"/>
</dbReference>
<accession>A0ABT9RCK9</accession>
<evidence type="ECO:0000256" key="4">
    <source>
        <dbReference type="ARBA" id="ARBA00023136"/>
    </source>
</evidence>
<feature type="transmembrane region" description="Helical" evidence="5">
    <location>
        <begin position="304"/>
        <end position="323"/>
    </location>
</feature>
<organism evidence="7 8">
    <name type="scientific">Streptosporangium brasiliense</name>
    <dbReference type="NCBI Taxonomy" id="47480"/>
    <lineage>
        <taxon>Bacteria</taxon>
        <taxon>Bacillati</taxon>
        <taxon>Actinomycetota</taxon>
        <taxon>Actinomycetes</taxon>
        <taxon>Streptosporangiales</taxon>
        <taxon>Streptosporangiaceae</taxon>
        <taxon>Streptosporangium</taxon>
    </lineage>
</organism>
<feature type="transmembrane region" description="Helical" evidence="5">
    <location>
        <begin position="239"/>
        <end position="258"/>
    </location>
</feature>
<feature type="transmembrane region" description="Helical" evidence="5">
    <location>
        <begin position="144"/>
        <end position="166"/>
    </location>
</feature>
<dbReference type="RefSeq" id="WP_306868063.1">
    <property type="nucleotide sequence ID" value="NZ_JAUSRB010000002.1"/>
</dbReference>
<evidence type="ECO:0000256" key="2">
    <source>
        <dbReference type="ARBA" id="ARBA00022692"/>
    </source>
</evidence>
<dbReference type="Proteomes" id="UP001230426">
    <property type="component" value="Unassembled WGS sequence"/>
</dbReference>
<dbReference type="InterPro" id="IPR036259">
    <property type="entry name" value="MFS_trans_sf"/>
</dbReference>
<evidence type="ECO:0000313" key="8">
    <source>
        <dbReference type="Proteomes" id="UP001230426"/>
    </source>
</evidence>
<comment type="subcellular location">
    <subcellularLocation>
        <location evidence="1">Cell membrane</location>
        <topology evidence="1">Multi-pass membrane protein</topology>
    </subcellularLocation>
</comment>
<dbReference type="PANTHER" id="PTHR23501:SF154">
    <property type="entry name" value="MULTIDRUG-EFFLUX TRANSPORTER RV1634-RELATED"/>
    <property type="match status" value="1"/>
</dbReference>
<dbReference type="Gene3D" id="1.20.1250.20">
    <property type="entry name" value="MFS general substrate transporter like domains"/>
    <property type="match status" value="1"/>
</dbReference>
<feature type="transmembrane region" description="Helical" evidence="5">
    <location>
        <begin position="21"/>
        <end position="47"/>
    </location>
</feature>
<feature type="transmembrane region" description="Helical" evidence="5">
    <location>
        <begin position="404"/>
        <end position="420"/>
    </location>
</feature>
<dbReference type="EMBL" id="JAUSRB010000002">
    <property type="protein sequence ID" value="MDP9866888.1"/>
    <property type="molecule type" value="Genomic_DNA"/>
</dbReference>
<evidence type="ECO:0000313" key="7">
    <source>
        <dbReference type="EMBL" id="MDP9866888.1"/>
    </source>
</evidence>
<protein>
    <submittedName>
        <fullName evidence="7">MFS family permease</fullName>
    </submittedName>
</protein>
<dbReference type="PRINTS" id="PR01036">
    <property type="entry name" value="TCRTETB"/>
</dbReference>
<name>A0ABT9RCK9_9ACTN</name>
<feature type="transmembrane region" description="Helical" evidence="5">
    <location>
        <begin position="53"/>
        <end position="73"/>
    </location>
</feature>
<feature type="transmembrane region" description="Helical" evidence="5">
    <location>
        <begin position="426"/>
        <end position="446"/>
    </location>
</feature>
<dbReference type="PANTHER" id="PTHR23501">
    <property type="entry name" value="MAJOR FACILITATOR SUPERFAMILY"/>
    <property type="match status" value="1"/>
</dbReference>
<dbReference type="PROSITE" id="PS50850">
    <property type="entry name" value="MFS"/>
    <property type="match status" value="1"/>
</dbReference>
<keyword evidence="4 5" id="KW-0472">Membrane</keyword>
<feature type="transmembrane region" description="Helical" evidence="5">
    <location>
        <begin position="110"/>
        <end position="132"/>
    </location>
</feature>
<gene>
    <name evidence="7" type="ORF">J2S55_006154</name>
</gene>
<dbReference type="InterPro" id="IPR011701">
    <property type="entry name" value="MFS"/>
</dbReference>
<keyword evidence="8" id="KW-1185">Reference proteome</keyword>
<evidence type="ECO:0000256" key="5">
    <source>
        <dbReference type="SAM" id="Phobius"/>
    </source>
</evidence>
<reference evidence="7 8" key="1">
    <citation type="submission" date="2023-07" db="EMBL/GenBank/DDBJ databases">
        <title>Sequencing the genomes of 1000 actinobacteria strains.</title>
        <authorList>
            <person name="Klenk H.-P."/>
        </authorList>
    </citation>
    <scope>NUCLEOTIDE SEQUENCE [LARGE SCALE GENOMIC DNA]</scope>
    <source>
        <strain evidence="7 8">DSM 44109</strain>
    </source>
</reference>
<sequence>MTATTVLAPSEGIFAQRYRALTVGMVALIVLVAFEALAVATAMPVVGRELDGLALYALAFSGSLAAAMVATVLGGRWADLRGPVAPLWAGVGAFAVGLVIAGVAPTMDLFILGRFVQGFGGGIFQVSMYVLVSRIYPAAMHPKVFSVFAGAWVVPSMVGPAITGIVVEQLGWRWVFLGVPLLVAPAALLLWRGLSTTPAGDGPEVGERTSIMRRLGWAALTAVGAALMQYGGAARGAGLILLAAGLLVLVLTLPRLLPPGTLRAARGLPSVIALRGIAAGTVFGGEVFLPLMLTGERGLSPAQAGMVLTGGALAWSFGSWVVGRKRYDRVLILRTGPALIATGIVLMALTVFADVPVALAFVGEAVLGFGIGIVYPTLSVLVLELSRPGEEGENSASMGIGESVFTVVTVAVVGAIVAAFGTAGPVYLVCFALTALMASTGVLVAGRFRD</sequence>
<dbReference type="InterPro" id="IPR020846">
    <property type="entry name" value="MFS_dom"/>
</dbReference>
<keyword evidence="3 5" id="KW-1133">Transmembrane helix</keyword>
<dbReference type="Gene3D" id="1.20.1720.10">
    <property type="entry name" value="Multidrug resistance protein D"/>
    <property type="match status" value="1"/>
</dbReference>
<keyword evidence="2 5" id="KW-0812">Transmembrane</keyword>
<comment type="caution">
    <text evidence="7">The sequence shown here is derived from an EMBL/GenBank/DDBJ whole genome shotgun (WGS) entry which is preliminary data.</text>
</comment>
<evidence type="ECO:0000256" key="1">
    <source>
        <dbReference type="ARBA" id="ARBA00004651"/>
    </source>
</evidence>
<feature type="transmembrane region" description="Helical" evidence="5">
    <location>
        <begin position="330"/>
        <end position="352"/>
    </location>
</feature>
<evidence type="ECO:0000256" key="3">
    <source>
        <dbReference type="ARBA" id="ARBA00022989"/>
    </source>
</evidence>
<feature type="transmembrane region" description="Helical" evidence="5">
    <location>
        <begin position="215"/>
        <end position="233"/>
    </location>
</feature>
<feature type="domain" description="Major facilitator superfamily (MFS) profile" evidence="6">
    <location>
        <begin position="21"/>
        <end position="450"/>
    </location>
</feature>
<evidence type="ECO:0000259" key="6">
    <source>
        <dbReference type="PROSITE" id="PS50850"/>
    </source>
</evidence>
<proteinExistence type="predicted"/>
<feature type="transmembrane region" description="Helical" evidence="5">
    <location>
        <begin position="358"/>
        <end position="383"/>
    </location>
</feature>
<feature type="transmembrane region" description="Helical" evidence="5">
    <location>
        <begin position="172"/>
        <end position="194"/>
    </location>
</feature>
<feature type="transmembrane region" description="Helical" evidence="5">
    <location>
        <begin position="85"/>
        <end position="104"/>
    </location>
</feature>